<dbReference type="CDD" id="cd01647">
    <property type="entry name" value="RT_LTR"/>
    <property type="match status" value="1"/>
</dbReference>
<dbReference type="PANTHER" id="PTHR33064:SF37">
    <property type="entry name" value="RIBONUCLEASE H"/>
    <property type="match status" value="1"/>
</dbReference>
<dbReference type="PANTHER" id="PTHR33064">
    <property type="entry name" value="POL PROTEIN"/>
    <property type="match status" value="1"/>
</dbReference>
<protein>
    <recommendedName>
        <fullName evidence="2">Reverse transcriptase domain-containing protein</fullName>
    </recommendedName>
</protein>
<accession>A0A9Q3FGI3</accession>
<comment type="caution">
    <text evidence="3">The sequence shown here is derived from an EMBL/GenBank/DDBJ whole genome shotgun (WGS) entry which is preliminary data.</text>
</comment>
<dbReference type="Pfam" id="PF00078">
    <property type="entry name" value="RVT_1"/>
    <property type="match status" value="1"/>
</dbReference>
<name>A0A9Q3FGI3_9BASI</name>
<dbReference type="Gene3D" id="3.10.10.10">
    <property type="entry name" value="HIV Type 1 Reverse Transcriptase, subunit A, domain 1"/>
    <property type="match status" value="1"/>
</dbReference>
<dbReference type="AlphaFoldDB" id="A0A9Q3FGI3"/>
<dbReference type="InterPro" id="IPR051320">
    <property type="entry name" value="Viral_Replic_Matur_Polypro"/>
</dbReference>
<dbReference type="Gene3D" id="3.30.70.270">
    <property type="match status" value="2"/>
</dbReference>
<proteinExistence type="predicted"/>
<evidence type="ECO:0000259" key="2">
    <source>
        <dbReference type="Pfam" id="PF00078"/>
    </source>
</evidence>
<dbReference type="SUPFAM" id="SSF56672">
    <property type="entry name" value="DNA/RNA polymerases"/>
    <property type="match status" value="1"/>
</dbReference>
<dbReference type="OrthoDB" id="5599163at2759"/>
<dbReference type="FunFam" id="3.30.70.270:FF:000020">
    <property type="entry name" value="Transposon Tf2-6 polyprotein-like Protein"/>
    <property type="match status" value="1"/>
</dbReference>
<evidence type="ECO:0000256" key="1">
    <source>
        <dbReference type="SAM" id="MobiDB-lite"/>
    </source>
</evidence>
<sequence length="419" mass="48225">MDHQILEAKYKSVLRKVRPVNEQMPQDLNPPLERPPFSRDPYETPLSSNPPIFQETCKVTHERLQSVNFGPPGWLSNEEINLLKNVITLREKEIAFWEEERGLLKHSYGKPYKRTVIPHEPWQKKPIPIPKSILPQFTELIRESIRTGLYEQSTSSYTSPIFCVSKSNGKLRIVHDLQELNKVTIKDAGLPPHIEEFVDAFAGRACYGLGDIMAGYYERQLDVTTRTLTTFAKPLGRMQLTRLPQGATNSVAVYQAQMTWILQEEIPESVGIFIDDGGIKGPRSLYNQETLPENPSIRRFIWEYAITLERVLFRIEEAGLTISGSKFACCVPALDIVGHVVSFKGRTISKQKINKIQNWPTPLNKKEIRGFLGLCAYVRMFIENFSQVASPLRRLTREDVDWDWDQKCEEAFHKLRRIV</sequence>
<dbReference type="EMBL" id="AVOT02041253">
    <property type="protein sequence ID" value="MBW0536537.1"/>
    <property type="molecule type" value="Genomic_DNA"/>
</dbReference>
<reference evidence="3" key="1">
    <citation type="submission" date="2021-03" db="EMBL/GenBank/DDBJ databases">
        <title>Draft genome sequence of rust myrtle Austropuccinia psidii MF-1, a brazilian biotype.</title>
        <authorList>
            <person name="Quecine M.C."/>
            <person name="Pachon D.M.R."/>
            <person name="Bonatelli M.L."/>
            <person name="Correr F.H."/>
            <person name="Franceschini L.M."/>
            <person name="Leite T.F."/>
            <person name="Margarido G.R.A."/>
            <person name="Almeida C.A."/>
            <person name="Ferrarezi J.A."/>
            <person name="Labate C.A."/>
        </authorList>
    </citation>
    <scope>NUCLEOTIDE SEQUENCE</scope>
    <source>
        <strain evidence="3">MF-1</strain>
    </source>
</reference>
<keyword evidence="4" id="KW-1185">Reference proteome</keyword>
<dbReference type="InterPro" id="IPR000477">
    <property type="entry name" value="RT_dom"/>
</dbReference>
<organism evidence="3 4">
    <name type="scientific">Austropuccinia psidii MF-1</name>
    <dbReference type="NCBI Taxonomy" id="1389203"/>
    <lineage>
        <taxon>Eukaryota</taxon>
        <taxon>Fungi</taxon>
        <taxon>Dikarya</taxon>
        <taxon>Basidiomycota</taxon>
        <taxon>Pucciniomycotina</taxon>
        <taxon>Pucciniomycetes</taxon>
        <taxon>Pucciniales</taxon>
        <taxon>Sphaerophragmiaceae</taxon>
        <taxon>Austropuccinia</taxon>
    </lineage>
</organism>
<feature type="region of interest" description="Disordered" evidence="1">
    <location>
        <begin position="19"/>
        <end position="49"/>
    </location>
</feature>
<evidence type="ECO:0000313" key="4">
    <source>
        <dbReference type="Proteomes" id="UP000765509"/>
    </source>
</evidence>
<feature type="domain" description="Reverse transcriptase" evidence="2">
    <location>
        <begin position="165"/>
        <end position="330"/>
    </location>
</feature>
<dbReference type="Proteomes" id="UP000765509">
    <property type="component" value="Unassembled WGS sequence"/>
</dbReference>
<dbReference type="InterPro" id="IPR043502">
    <property type="entry name" value="DNA/RNA_pol_sf"/>
</dbReference>
<gene>
    <name evidence="3" type="ORF">O181_076252</name>
</gene>
<evidence type="ECO:0000313" key="3">
    <source>
        <dbReference type="EMBL" id="MBW0536537.1"/>
    </source>
</evidence>
<dbReference type="InterPro" id="IPR043128">
    <property type="entry name" value="Rev_trsase/Diguanyl_cyclase"/>
</dbReference>